<dbReference type="Proteomes" id="UP000694240">
    <property type="component" value="Chromosome 11"/>
</dbReference>
<dbReference type="EMBL" id="JAEFBK010000011">
    <property type="protein sequence ID" value="KAG7552202.1"/>
    <property type="molecule type" value="Genomic_DNA"/>
</dbReference>
<reference evidence="1 2" key="1">
    <citation type="submission" date="2020-12" db="EMBL/GenBank/DDBJ databases">
        <title>Concerted genomic and epigenomic changes stabilize Arabidopsis allopolyploids.</title>
        <authorList>
            <person name="Chen Z."/>
        </authorList>
    </citation>
    <scope>NUCLEOTIDE SEQUENCE [LARGE SCALE GENOMIC DNA]</scope>
    <source>
        <strain evidence="1">Allo738</strain>
        <tissue evidence="1">Leaf</tissue>
    </source>
</reference>
<comment type="caution">
    <text evidence="1">The sequence shown here is derived from an EMBL/GenBank/DDBJ whole genome shotgun (WGS) entry which is preliminary data.</text>
</comment>
<name>A0A8T1Z1M9_9BRAS</name>
<gene>
    <name evidence="1" type="ORF">ISN45_Aa06g028100</name>
</gene>
<protein>
    <submittedName>
        <fullName evidence="1">Uncharacterized protein</fullName>
    </submittedName>
</protein>
<organism evidence="1 2">
    <name type="scientific">Arabidopsis thaliana x Arabidopsis arenosa</name>
    <dbReference type="NCBI Taxonomy" id="1240361"/>
    <lineage>
        <taxon>Eukaryota</taxon>
        <taxon>Viridiplantae</taxon>
        <taxon>Streptophyta</taxon>
        <taxon>Embryophyta</taxon>
        <taxon>Tracheophyta</taxon>
        <taxon>Spermatophyta</taxon>
        <taxon>Magnoliopsida</taxon>
        <taxon>eudicotyledons</taxon>
        <taxon>Gunneridae</taxon>
        <taxon>Pentapetalae</taxon>
        <taxon>rosids</taxon>
        <taxon>malvids</taxon>
        <taxon>Brassicales</taxon>
        <taxon>Brassicaceae</taxon>
        <taxon>Camelineae</taxon>
        <taxon>Arabidopsis</taxon>
    </lineage>
</organism>
<keyword evidence="2" id="KW-1185">Reference proteome</keyword>
<sequence>MKRESKSQDVQPISLIHPHKFDLNKPYYDKEELHPKEELLQKGNKSENLQSINKTISSTSRNFDLNKPYYDEEDLYPPDPLKKMLELLLPNYSKVLALEYNDWLEEEEDEPYMESPFDESVLTPEQKVKLDELNNEHPTFVRIDLAILIRCNLLPHRAACEGREVTFYEEQEARALEKVIYWVPPSELEGTCVSTLEIHDVEDIQLSCIDDVSSSLHTSMIIDGCYDLIFSMPEISRSLLDESFQGVVLDIDKILHENEDLEVDYIDGDIVLYEINGDEVDYFVQTSCNQEIDFIFPPNAFDPHEHSTIKEYFKEKSTESPAISDNASVFKFHASGRRYCHGLLATMELKSRHFEKDTKRAHVSLSRFSPAFKGDWEEVNGNKDVRKMNDHGGKRLFRYN</sequence>
<dbReference type="AlphaFoldDB" id="A0A8T1Z1M9"/>
<proteinExistence type="predicted"/>
<evidence type="ECO:0000313" key="1">
    <source>
        <dbReference type="EMBL" id="KAG7552202.1"/>
    </source>
</evidence>
<accession>A0A8T1Z1M9</accession>
<evidence type="ECO:0000313" key="2">
    <source>
        <dbReference type="Proteomes" id="UP000694240"/>
    </source>
</evidence>